<feature type="compositionally biased region" description="Low complexity" evidence="7">
    <location>
        <begin position="76"/>
        <end position="87"/>
    </location>
</feature>
<dbReference type="InterPro" id="IPR026720">
    <property type="entry name" value="CFAP91"/>
</dbReference>
<feature type="compositionally biased region" description="Basic and acidic residues" evidence="7">
    <location>
        <begin position="65"/>
        <end position="74"/>
    </location>
</feature>
<name>A0ABP1FT62_9CHLO</name>
<evidence type="ECO:0000313" key="10">
    <source>
        <dbReference type="Proteomes" id="UP001497392"/>
    </source>
</evidence>
<dbReference type="Pfam" id="PF14738">
    <property type="entry name" value="CFAP91"/>
    <property type="match status" value="1"/>
</dbReference>
<keyword evidence="10" id="KW-1185">Reference proteome</keyword>
<comment type="caution">
    <text evidence="9">The sequence shown here is derived from an EMBL/GenBank/DDBJ whole genome shotgun (WGS) entry which is preliminary data.</text>
</comment>
<evidence type="ECO:0000256" key="1">
    <source>
        <dbReference type="ARBA" id="ARBA00004430"/>
    </source>
</evidence>
<evidence type="ECO:0000256" key="2">
    <source>
        <dbReference type="ARBA" id="ARBA00022490"/>
    </source>
</evidence>
<proteinExistence type="inferred from homology"/>
<keyword evidence="2" id="KW-0963">Cytoplasm</keyword>
<comment type="subcellular location">
    <subcellularLocation>
        <location evidence="1">Cytoplasm</location>
        <location evidence="1">Cytoskeleton</location>
        <location evidence="1">Cilium axoneme</location>
    </subcellularLocation>
</comment>
<dbReference type="InterPro" id="IPR032840">
    <property type="entry name" value="CFAP91_dom"/>
</dbReference>
<accession>A0ABP1FT62</accession>
<keyword evidence="3" id="KW-0206">Cytoskeleton</keyword>
<evidence type="ECO:0000259" key="8">
    <source>
        <dbReference type="Pfam" id="PF14738"/>
    </source>
</evidence>
<sequence>MQAGRRFDPLYDPTYKTSDSKAADFLELENLSDNKQQRLPSYKNMFSALPERYPSYSLRSQSIEAARREAERQTHPTRTSSASPTRSVKSLKLRRAATSPQKPSTSPALGRSTSSSPSKRLLQKGRLDKVASDVYPVAIDHARLKAVFEKALPPLSDAKSLTARKQLLEAWESAEWESREAQIRALQEAQLKEFEDSIKAKHAQADQSISQRLSARWAVEQSSAESAAAKVAQQGMRKSQQLTKMRQREEEKLASARSGGFDDMLGAVGQGMMRARKAADIQVGLSTCPVSGIFLQADVVCTEIALTL</sequence>
<reference evidence="9 10" key="1">
    <citation type="submission" date="2024-06" db="EMBL/GenBank/DDBJ databases">
        <authorList>
            <person name="Kraege A."/>
            <person name="Thomma B."/>
        </authorList>
    </citation>
    <scope>NUCLEOTIDE SEQUENCE [LARGE SCALE GENOMIC DNA]</scope>
</reference>
<feature type="domain" description="CFAP91" evidence="8">
    <location>
        <begin position="139"/>
        <end position="239"/>
    </location>
</feature>
<evidence type="ECO:0000256" key="5">
    <source>
        <dbReference type="ARBA" id="ARBA00029468"/>
    </source>
</evidence>
<protein>
    <recommendedName>
        <fullName evidence="6">Cilia- and flagella-associated protein 91</fullName>
    </recommendedName>
</protein>
<evidence type="ECO:0000256" key="3">
    <source>
        <dbReference type="ARBA" id="ARBA00023212"/>
    </source>
</evidence>
<gene>
    <name evidence="9" type="primary">g4013</name>
    <name evidence="9" type="ORF">VP750_LOCUS3419</name>
</gene>
<dbReference type="PANTHER" id="PTHR22455:SF10">
    <property type="entry name" value="CILIA- AND FLAGELLA-ASSOCIATED PROTEIN 91"/>
    <property type="match status" value="1"/>
</dbReference>
<evidence type="ECO:0000256" key="4">
    <source>
        <dbReference type="ARBA" id="ARBA00023273"/>
    </source>
</evidence>
<organism evidence="9 10">
    <name type="scientific">Coccomyxa viridis</name>
    <dbReference type="NCBI Taxonomy" id="1274662"/>
    <lineage>
        <taxon>Eukaryota</taxon>
        <taxon>Viridiplantae</taxon>
        <taxon>Chlorophyta</taxon>
        <taxon>core chlorophytes</taxon>
        <taxon>Trebouxiophyceae</taxon>
        <taxon>Trebouxiophyceae incertae sedis</taxon>
        <taxon>Coccomyxaceae</taxon>
        <taxon>Coccomyxa</taxon>
    </lineage>
</organism>
<evidence type="ECO:0000256" key="7">
    <source>
        <dbReference type="SAM" id="MobiDB-lite"/>
    </source>
</evidence>
<dbReference type="EMBL" id="CAXHTA020000005">
    <property type="protein sequence ID" value="CAL5221760.1"/>
    <property type="molecule type" value="Genomic_DNA"/>
</dbReference>
<dbReference type="Proteomes" id="UP001497392">
    <property type="component" value="Unassembled WGS sequence"/>
</dbReference>
<dbReference type="PANTHER" id="PTHR22455">
    <property type="entry name" value="CILIA- AND FLAGELLA-ASSOCIATED PROTEIN 91"/>
    <property type="match status" value="1"/>
</dbReference>
<comment type="similarity">
    <text evidence="5">Belongs to the CFAP91 family.</text>
</comment>
<evidence type="ECO:0000313" key="9">
    <source>
        <dbReference type="EMBL" id="CAL5221760.1"/>
    </source>
</evidence>
<feature type="compositionally biased region" description="Polar residues" evidence="7">
    <location>
        <begin position="98"/>
        <end position="118"/>
    </location>
</feature>
<feature type="region of interest" description="Disordered" evidence="7">
    <location>
        <begin position="59"/>
        <end position="125"/>
    </location>
</feature>
<keyword evidence="4" id="KW-0966">Cell projection</keyword>
<evidence type="ECO:0000256" key="6">
    <source>
        <dbReference type="ARBA" id="ARBA00029555"/>
    </source>
</evidence>